<dbReference type="GO" id="GO:0006353">
    <property type="term" value="P:DNA-templated transcription termination"/>
    <property type="evidence" value="ECO:0007669"/>
    <property type="project" value="UniProtKB-UniRule"/>
</dbReference>
<dbReference type="InterPro" id="IPR010214">
    <property type="entry name" value="Tscrpt_termin_fac_NusA_C_rpt"/>
</dbReference>
<dbReference type="PANTHER" id="PTHR22648">
    <property type="entry name" value="TRANSCRIPTION TERMINATION FACTOR NUSA"/>
    <property type="match status" value="1"/>
</dbReference>
<dbReference type="GO" id="GO:0031564">
    <property type="term" value="P:transcription antitermination"/>
    <property type="evidence" value="ECO:0007669"/>
    <property type="project" value="UniProtKB-UniRule"/>
</dbReference>
<dbReference type="FunFam" id="3.30.300.20:FF:000005">
    <property type="entry name" value="Transcription termination/antitermination protein NusA"/>
    <property type="match status" value="1"/>
</dbReference>
<dbReference type="Pfam" id="PF14520">
    <property type="entry name" value="HHH_5"/>
    <property type="match status" value="1"/>
</dbReference>
<dbReference type="SUPFAM" id="SSF69705">
    <property type="entry name" value="Transcription factor NusA, N-terminal domain"/>
    <property type="match status" value="1"/>
</dbReference>
<evidence type="ECO:0000256" key="3">
    <source>
        <dbReference type="ARBA" id="ARBA00022814"/>
    </source>
</evidence>
<dbReference type="CDD" id="cd22529">
    <property type="entry name" value="KH-II_NusA_rpt2"/>
    <property type="match status" value="1"/>
</dbReference>
<evidence type="ECO:0000256" key="1">
    <source>
        <dbReference type="ARBA" id="ARBA00022472"/>
    </source>
</evidence>
<dbReference type="InterPro" id="IPR030842">
    <property type="entry name" value="TF_NusA_bacterial"/>
</dbReference>
<dbReference type="SMART" id="SM00316">
    <property type="entry name" value="S1"/>
    <property type="match status" value="1"/>
</dbReference>
<comment type="subcellular location">
    <subcellularLocation>
        <location evidence="7">Cytoplasm</location>
    </subcellularLocation>
</comment>
<dbReference type="NCBIfam" id="TIGR01953">
    <property type="entry name" value="NusA"/>
    <property type="match status" value="1"/>
</dbReference>
<dbReference type="InterPro" id="IPR025249">
    <property type="entry name" value="TF_NusA_KH_1st"/>
</dbReference>
<dbReference type="InterPro" id="IPR058582">
    <property type="entry name" value="KH_NusA_2nd"/>
</dbReference>
<evidence type="ECO:0000256" key="7">
    <source>
        <dbReference type="HAMAP-Rule" id="MF_00945"/>
    </source>
</evidence>
<dbReference type="Pfam" id="PF13184">
    <property type="entry name" value="KH_NusA_1st"/>
    <property type="match status" value="1"/>
</dbReference>
<dbReference type="Gene3D" id="3.30.1480.10">
    <property type="entry name" value="NusA, N-terminal domain"/>
    <property type="match status" value="1"/>
</dbReference>
<dbReference type="GO" id="GO:0005829">
    <property type="term" value="C:cytosol"/>
    <property type="evidence" value="ECO:0007669"/>
    <property type="project" value="TreeGrafter"/>
</dbReference>
<dbReference type="SUPFAM" id="SSF50249">
    <property type="entry name" value="Nucleic acid-binding proteins"/>
    <property type="match status" value="1"/>
</dbReference>
<dbReference type="Gene3D" id="3.30.300.20">
    <property type="match status" value="2"/>
</dbReference>
<keyword evidence="5 7" id="KW-0805">Transcription regulation</keyword>
<dbReference type="CDD" id="cd04455">
    <property type="entry name" value="S1_NusA"/>
    <property type="match status" value="1"/>
</dbReference>
<dbReference type="GO" id="GO:0000166">
    <property type="term" value="F:nucleotide binding"/>
    <property type="evidence" value="ECO:0007669"/>
    <property type="project" value="InterPro"/>
</dbReference>
<keyword evidence="4 7" id="KW-0694">RNA-binding</keyword>
<dbReference type="AlphaFoldDB" id="A0AAU7Q3A4"/>
<dbReference type="SUPFAM" id="SSF47794">
    <property type="entry name" value="Rad51 N-terminal domain-like"/>
    <property type="match status" value="1"/>
</dbReference>
<dbReference type="SUPFAM" id="SSF54814">
    <property type="entry name" value="Prokaryotic type KH domain (KH-domain type II)"/>
    <property type="match status" value="2"/>
</dbReference>
<evidence type="ECO:0000256" key="6">
    <source>
        <dbReference type="ARBA" id="ARBA00023163"/>
    </source>
</evidence>
<dbReference type="InterPro" id="IPR015946">
    <property type="entry name" value="KH_dom-like_a/b"/>
</dbReference>
<dbReference type="PROSITE" id="PS50084">
    <property type="entry name" value="KH_TYPE_1"/>
    <property type="match status" value="1"/>
</dbReference>
<organism evidence="9">
    <name type="scientific">Wolbachia endosymbiont of Armadillidium arcangelii</name>
    <dbReference type="NCBI Taxonomy" id="3158571"/>
    <lineage>
        <taxon>Bacteria</taxon>
        <taxon>Pseudomonadati</taxon>
        <taxon>Pseudomonadota</taxon>
        <taxon>Alphaproteobacteria</taxon>
        <taxon>Rickettsiales</taxon>
        <taxon>Anaplasmataceae</taxon>
        <taxon>Wolbachieae</taxon>
        <taxon>Wolbachia</taxon>
    </lineage>
</organism>
<accession>A0AAU7Q3A4</accession>
<dbReference type="GO" id="GO:0003723">
    <property type="term" value="F:RNA binding"/>
    <property type="evidence" value="ECO:0007669"/>
    <property type="project" value="UniProtKB-UniRule"/>
</dbReference>
<keyword evidence="1 7" id="KW-0806">Transcription termination</keyword>
<dbReference type="CDD" id="cd02134">
    <property type="entry name" value="KH-II_NusA_rpt1"/>
    <property type="match status" value="1"/>
</dbReference>
<evidence type="ECO:0000256" key="4">
    <source>
        <dbReference type="ARBA" id="ARBA00022884"/>
    </source>
</evidence>
<dbReference type="InterPro" id="IPR010213">
    <property type="entry name" value="TF_NusA"/>
</dbReference>
<evidence type="ECO:0000256" key="2">
    <source>
        <dbReference type="ARBA" id="ARBA00022490"/>
    </source>
</evidence>
<dbReference type="InterPro" id="IPR036555">
    <property type="entry name" value="NusA_N_sf"/>
</dbReference>
<comment type="function">
    <text evidence="7">Participates in both transcription termination and antitermination.</text>
</comment>
<dbReference type="HAMAP" id="MF_00945_B">
    <property type="entry name" value="NusA_B"/>
    <property type="match status" value="1"/>
</dbReference>
<evidence type="ECO:0000313" key="9">
    <source>
        <dbReference type="EMBL" id="XBS66691.1"/>
    </source>
</evidence>
<protein>
    <recommendedName>
        <fullName evidence="7">Transcription termination/antitermination protein NusA</fullName>
    </recommendedName>
</protein>
<dbReference type="Gene3D" id="1.10.150.20">
    <property type="entry name" value="5' to 3' exonuclease, C-terminal subdomain"/>
    <property type="match status" value="1"/>
</dbReference>
<dbReference type="InterPro" id="IPR009019">
    <property type="entry name" value="KH_sf_prok-type"/>
</dbReference>
<dbReference type="PANTHER" id="PTHR22648:SF0">
    <property type="entry name" value="TRANSCRIPTION TERMINATION_ANTITERMINATION PROTEIN NUSA"/>
    <property type="match status" value="1"/>
</dbReference>
<keyword evidence="3 7" id="KW-0889">Transcription antitermination</keyword>
<gene>
    <name evidence="7 9" type="primary">nusA</name>
    <name evidence="9" type="ORF">ABLO99_05580</name>
</gene>
<dbReference type="InterPro" id="IPR012340">
    <property type="entry name" value="NA-bd_OB-fold"/>
</dbReference>
<keyword evidence="2 7" id="KW-0963">Cytoplasm</keyword>
<dbReference type="RefSeq" id="WP_349967139.1">
    <property type="nucleotide sequence ID" value="NZ_CP157942.1"/>
</dbReference>
<dbReference type="NCBIfam" id="TIGR01954">
    <property type="entry name" value="nusA_Cterm_rpt"/>
    <property type="match status" value="1"/>
</dbReference>
<feature type="domain" description="S1 motif" evidence="8">
    <location>
        <begin position="155"/>
        <end position="219"/>
    </location>
</feature>
<reference evidence="9" key="1">
    <citation type="submission" date="2024-06" db="EMBL/GenBank/DDBJ databases">
        <authorList>
            <person name="Dussert Y."/>
            <person name="Peccoud J."/>
            <person name="Pigeault R."/>
        </authorList>
    </citation>
    <scope>NUCLEOTIDE SEQUENCE</scope>
    <source>
        <strain evidence="9">WArc</strain>
    </source>
</reference>
<keyword evidence="6 7" id="KW-0804">Transcription</keyword>
<comment type="subunit">
    <text evidence="7">Monomer. Binds directly to the core enzyme of the DNA-dependent RNA polymerase and to nascent RNA.</text>
</comment>
<name>A0AAU7Q3A4_9RICK</name>
<evidence type="ECO:0000256" key="5">
    <source>
        <dbReference type="ARBA" id="ARBA00023015"/>
    </source>
</evidence>
<dbReference type="InterPro" id="IPR003029">
    <property type="entry name" value="S1_domain"/>
</dbReference>
<dbReference type="InterPro" id="IPR010995">
    <property type="entry name" value="DNA_repair_Rad51/TF_NusA_a-hlx"/>
</dbReference>
<comment type="similarity">
    <text evidence="7">Belongs to the NusA family.</text>
</comment>
<dbReference type="PROSITE" id="PS50126">
    <property type="entry name" value="S1"/>
    <property type="match status" value="1"/>
</dbReference>
<dbReference type="EMBL" id="CP157942">
    <property type="protein sequence ID" value="XBS66691.1"/>
    <property type="molecule type" value="Genomic_DNA"/>
</dbReference>
<dbReference type="Pfam" id="PF26594">
    <property type="entry name" value="KH_NusA_2nd"/>
    <property type="match status" value="1"/>
</dbReference>
<dbReference type="Pfam" id="PF08529">
    <property type="entry name" value="NusA_N"/>
    <property type="match status" value="1"/>
</dbReference>
<dbReference type="FunFam" id="3.30.300.20:FF:000002">
    <property type="entry name" value="Transcription termination/antitermination protein NusA"/>
    <property type="match status" value="1"/>
</dbReference>
<dbReference type="InterPro" id="IPR013735">
    <property type="entry name" value="TF_NusA_N"/>
</dbReference>
<sequence>MIANRKSSVKQKSNKNNIVGSLDVIRTAGELSLQKGLDFDIIINALKSAIEAVAQQKYGSKSKIIVNIDRNTGKVTSYRQLKVIDDESKENECDLIKLTQAKLKKGDAKVGDTISELISLDTDLVSARIAQQKISQVIKEAELKKQYEEFKDKVGEMRYGIVKQVEYSDLIIDINGIGAYLPLRNLIGGESFREGDKVKAYIQSVKRSDDGRQVILSRTHEGFLEALLHQEIPEIAERLITIKSIARDAGSRSKVAVFSPDKNIDPVGACVGVKGDRIKTIIHELNGEKIDVIHYSSDLGQFVIKAITPAEVSKVIIDENENCIELIVAEDQLSLAIGKKGQNVRLASELVGWKIEILGIQQESERRSKEFNQCSALFAEALNLEEIMGQLLVTEGFSSVEDISNTSIKELASIEGFNEDIANELHNRANNYLKAENDRKIEELKNLGMEDDVINLTLSIDNKIALSKHNIKTLEDIADLSNYEFCSILSSSTNNKDNLKDTADSIIIEARKKLGLI</sequence>
<dbReference type="Gene3D" id="2.40.50.140">
    <property type="entry name" value="Nucleic acid-binding proteins"/>
    <property type="match status" value="1"/>
</dbReference>
<proteinExistence type="inferred from homology"/>
<evidence type="ECO:0000259" key="8">
    <source>
        <dbReference type="PROSITE" id="PS50126"/>
    </source>
</evidence>
<dbReference type="GO" id="GO:0003700">
    <property type="term" value="F:DNA-binding transcription factor activity"/>
    <property type="evidence" value="ECO:0007669"/>
    <property type="project" value="InterPro"/>
</dbReference>